<reference evidence="2" key="1">
    <citation type="journal article" date="2021" name="Sci. Adv.">
        <title>The American lobster genome reveals insights on longevity, neural, and immune adaptations.</title>
        <authorList>
            <person name="Polinski J.M."/>
            <person name="Zimin A.V."/>
            <person name="Clark K.F."/>
            <person name="Kohn A.B."/>
            <person name="Sadowski N."/>
            <person name="Timp W."/>
            <person name="Ptitsyn A."/>
            <person name="Khanna P."/>
            <person name="Romanova D.Y."/>
            <person name="Williams P."/>
            <person name="Greenwood S.J."/>
            <person name="Moroz L.L."/>
            <person name="Walt D.R."/>
            <person name="Bodnar A.G."/>
        </authorList>
    </citation>
    <scope>NUCLEOTIDE SEQUENCE</scope>
    <source>
        <strain evidence="2">GMGI-L3</strain>
    </source>
</reference>
<organism evidence="2 3">
    <name type="scientific">Homarus americanus</name>
    <name type="common">American lobster</name>
    <dbReference type="NCBI Taxonomy" id="6706"/>
    <lineage>
        <taxon>Eukaryota</taxon>
        <taxon>Metazoa</taxon>
        <taxon>Ecdysozoa</taxon>
        <taxon>Arthropoda</taxon>
        <taxon>Crustacea</taxon>
        <taxon>Multicrustacea</taxon>
        <taxon>Malacostraca</taxon>
        <taxon>Eumalacostraca</taxon>
        <taxon>Eucarida</taxon>
        <taxon>Decapoda</taxon>
        <taxon>Pleocyemata</taxon>
        <taxon>Astacidea</taxon>
        <taxon>Nephropoidea</taxon>
        <taxon>Nephropidae</taxon>
        <taxon>Homarus</taxon>
    </lineage>
</organism>
<feature type="compositionally biased region" description="Acidic residues" evidence="1">
    <location>
        <begin position="1"/>
        <end position="11"/>
    </location>
</feature>
<dbReference type="AlphaFoldDB" id="A0A8J5JME2"/>
<proteinExistence type="predicted"/>
<comment type="caution">
    <text evidence="2">The sequence shown here is derived from an EMBL/GenBank/DDBJ whole genome shotgun (WGS) entry which is preliminary data.</text>
</comment>
<keyword evidence="3" id="KW-1185">Reference proteome</keyword>
<dbReference type="EMBL" id="JAHLQT010035566">
    <property type="protein sequence ID" value="KAG7158200.1"/>
    <property type="molecule type" value="Genomic_DNA"/>
</dbReference>
<name>A0A8J5JME2_HOMAM</name>
<feature type="region of interest" description="Disordered" evidence="1">
    <location>
        <begin position="44"/>
        <end position="90"/>
    </location>
</feature>
<evidence type="ECO:0000256" key="1">
    <source>
        <dbReference type="SAM" id="MobiDB-lite"/>
    </source>
</evidence>
<evidence type="ECO:0000313" key="3">
    <source>
        <dbReference type="Proteomes" id="UP000747542"/>
    </source>
</evidence>
<feature type="compositionally biased region" description="Polar residues" evidence="1">
    <location>
        <begin position="73"/>
        <end position="90"/>
    </location>
</feature>
<protein>
    <submittedName>
        <fullName evidence="2">Uncharacterized protein</fullName>
    </submittedName>
</protein>
<feature type="region of interest" description="Disordered" evidence="1">
    <location>
        <begin position="1"/>
        <end position="23"/>
    </location>
</feature>
<accession>A0A8J5JME2</accession>
<evidence type="ECO:0000313" key="2">
    <source>
        <dbReference type="EMBL" id="KAG7158200.1"/>
    </source>
</evidence>
<gene>
    <name evidence="2" type="ORF">Hamer_G008835</name>
</gene>
<sequence>MLADTPESDDCVDLRDEVAGEDDKEASVGFVGMRARPVSSFVQPATNGEVTTPMLYAPGWQDKTESPPGVARNSDNSSDSSIQGEWQTPS</sequence>
<dbReference type="Proteomes" id="UP000747542">
    <property type="component" value="Unassembled WGS sequence"/>
</dbReference>